<reference evidence="1" key="1">
    <citation type="journal article" date="2020" name="Stud. Mycol.">
        <title>101 Dothideomycetes genomes: a test case for predicting lifestyles and emergence of pathogens.</title>
        <authorList>
            <person name="Haridas S."/>
            <person name="Albert R."/>
            <person name="Binder M."/>
            <person name="Bloem J."/>
            <person name="Labutti K."/>
            <person name="Salamov A."/>
            <person name="Andreopoulos B."/>
            <person name="Baker S."/>
            <person name="Barry K."/>
            <person name="Bills G."/>
            <person name="Bluhm B."/>
            <person name="Cannon C."/>
            <person name="Castanera R."/>
            <person name="Culley D."/>
            <person name="Daum C."/>
            <person name="Ezra D."/>
            <person name="Gonzalez J."/>
            <person name="Henrissat B."/>
            <person name="Kuo A."/>
            <person name="Liang C."/>
            <person name="Lipzen A."/>
            <person name="Lutzoni F."/>
            <person name="Magnuson J."/>
            <person name="Mondo S."/>
            <person name="Nolan M."/>
            <person name="Ohm R."/>
            <person name="Pangilinan J."/>
            <person name="Park H.-J."/>
            <person name="Ramirez L."/>
            <person name="Alfaro M."/>
            <person name="Sun H."/>
            <person name="Tritt A."/>
            <person name="Yoshinaga Y."/>
            <person name="Zwiers L.-H."/>
            <person name="Turgeon B."/>
            <person name="Goodwin S."/>
            <person name="Spatafora J."/>
            <person name="Crous P."/>
            <person name="Grigoriev I."/>
        </authorList>
    </citation>
    <scope>NUCLEOTIDE SEQUENCE</scope>
    <source>
        <strain evidence="1">ATCC 200398</strain>
    </source>
</reference>
<accession>A0ACB6QJC9</accession>
<evidence type="ECO:0000313" key="2">
    <source>
        <dbReference type="Proteomes" id="UP000799755"/>
    </source>
</evidence>
<organism evidence="1 2">
    <name type="scientific">Lindgomyces ingoldianus</name>
    <dbReference type="NCBI Taxonomy" id="673940"/>
    <lineage>
        <taxon>Eukaryota</taxon>
        <taxon>Fungi</taxon>
        <taxon>Dikarya</taxon>
        <taxon>Ascomycota</taxon>
        <taxon>Pezizomycotina</taxon>
        <taxon>Dothideomycetes</taxon>
        <taxon>Pleosporomycetidae</taxon>
        <taxon>Pleosporales</taxon>
        <taxon>Lindgomycetaceae</taxon>
        <taxon>Lindgomyces</taxon>
    </lineage>
</organism>
<dbReference type="EMBL" id="MU003522">
    <property type="protein sequence ID" value="KAF2466991.1"/>
    <property type="molecule type" value="Genomic_DNA"/>
</dbReference>
<sequence>MVHIQMELTLIGHDVSLFHTLQTLHFSHATPLHSMQLDMQSLPVLSIGIKRHRSIWEHLTFYIDTRCYAVPTTTSSPERRDSYLAITVFVDKCNKVLTLGTPRHHPCLTRSGNHANKSGDNPSCRPTPLVSRLGLLLFPIRLDGFDSLTIAQLESLLLQIYPLLDSGCWKDAELSLDHWRGSGASRPNDCNALVIFATSPWCRHVWGLREIVRALICSACVMLGTFKLETFLCRERHQPRHGKVSKRGSWGKEEQWRFFKVNFEQDFVSVSPEARLFLFTINLPSRALHRYINPSYFNYFLDF</sequence>
<name>A0ACB6QJC9_9PLEO</name>
<evidence type="ECO:0000313" key="1">
    <source>
        <dbReference type="EMBL" id="KAF2466991.1"/>
    </source>
</evidence>
<proteinExistence type="predicted"/>
<gene>
    <name evidence="1" type="ORF">BDR25DRAFT_359042</name>
</gene>
<dbReference type="Proteomes" id="UP000799755">
    <property type="component" value="Unassembled WGS sequence"/>
</dbReference>
<keyword evidence="2" id="KW-1185">Reference proteome</keyword>
<protein>
    <submittedName>
        <fullName evidence="1">Uncharacterized protein</fullName>
    </submittedName>
</protein>
<comment type="caution">
    <text evidence="1">The sequence shown here is derived from an EMBL/GenBank/DDBJ whole genome shotgun (WGS) entry which is preliminary data.</text>
</comment>